<comment type="similarity">
    <text evidence="3">Belongs to the KHG/KDPG aldolase family.</text>
</comment>
<protein>
    <recommendedName>
        <fullName evidence="5">2-dehydro-3-deoxy-phosphogluconate aldolase</fullName>
        <ecNumber evidence="5">4.1.2.14</ecNumber>
    </recommendedName>
</protein>
<keyword evidence="8" id="KW-0119">Carbohydrate metabolism</keyword>
<dbReference type="SUPFAM" id="SSF51569">
    <property type="entry name" value="Aldolase"/>
    <property type="match status" value="1"/>
</dbReference>
<keyword evidence="7" id="KW-0704">Schiff base</keyword>
<dbReference type="PROSITE" id="PS00159">
    <property type="entry name" value="ALDOLASE_KDPG_KHG_1"/>
    <property type="match status" value="1"/>
</dbReference>
<dbReference type="InterPro" id="IPR031337">
    <property type="entry name" value="KDPG/KHG_AS_1"/>
</dbReference>
<evidence type="ECO:0000256" key="3">
    <source>
        <dbReference type="ARBA" id="ARBA00006906"/>
    </source>
</evidence>
<reference evidence="9 10" key="1">
    <citation type="submission" date="2014-06" db="EMBL/GenBank/DDBJ databases">
        <title>Whole Genome Sequences of Three Symbiotic Endozoicomonas Bacteria.</title>
        <authorList>
            <person name="Neave M.J."/>
            <person name="Apprill A."/>
            <person name="Voolstra C.R."/>
        </authorList>
    </citation>
    <scope>NUCLEOTIDE SEQUENCE [LARGE SCALE GENOMIC DNA]</scope>
    <source>
        <strain evidence="9 10">DSM 22380</strain>
    </source>
</reference>
<evidence type="ECO:0000256" key="5">
    <source>
        <dbReference type="ARBA" id="ARBA00013063"/>
    </source>
</evidence>
<evidence type="ECO:0000256" key="2">
    <source>
        <dbReference type="ARBA" id="ARBA00004736"/>
    </source>
</evidence>
<dbReference type="Proteomes" id="UP000027997">
    <property type="component" value="Unassembled WGS sequence"/>
</dbReference>
<evidence type="ECO:0000256" key="1">
    <source>
        <dbReference type="ARBA" id="ARBA00000654"/>
    </source>
</evidence>
<comment type="pathway">
    <text evidence="2">Carbohydrate acid metabolism; 2-dehydro-3-deoxy-D-gluconate degradation; D-glyceraldehyde 3-phosphate and pyruvate from 2-dehydro-3-deoxy-D-gluconate: step 2/2.</text>
</comment>
<accession>A0A081KGT0</accession>
<dbReference type="PANTHER" id="PTHR30246">
    <property type="entry name" value="2-KETO-3-DEOXY-6-PHOSPHOGLUCONATE ALDOLASE"/>
    <property type="match status" value="1"/>
</dbReference>
<evidence type="ECO:0000256" key="6">
    <source>
        <dbReference type="ARBA" id="ARBA00023239"/>
    </source>
</evidence>
<dbReference type="NCBIfam" id="TIGR01182">
    <property type="entry name" value="eda"/>
    <property type="match status" value="1"/>
</dbReference>
<dbReference type="Gene3D" id="3.20.20.70">
    <property type="entry name" value="Aldolase class I"/>
    <property type="match status" value="1"/>
</dbReference>
<organism evidence="9 10">
    <name type="scientific">Endozoicomonas elysicola</name>
    <dbReference type="NCBI Taxonomy" id="305900"/>
    <lineage>
        <taxon>Bacteria</taxon>
        <taxon>Pseudomonadati</taxon>
        <taxon>Pseudomonadota</taxon>
        <taxon>Gammaproteobacteria</taxon>
        <taxon>Oceanospirillales</taxon>
        <taxon>Endozoicomonadaceae</taxon>
        <taxon>Endozoicomonas</taxon>
    </lineage>
</organism>
<gene>
    <name evidence="9" type="ORF">GV64_23895</name>
</gene>
<dbReference type="STRING" id="305900.GV64_23895"/>
<evidence type="ECO:0000313" key="9">
    <source>
        <dbReference type="EMBL" id="KEI73356.1"/>
    </source>
</evidence>
<dbReference type="Pfam" id="PF01081">
    <property type="entry name" value="Aldolase"/>
    <property type="match status" value="1"/>
</dbReference>
<proteinExistence type="inferred from homology"/>
<dbReference type="InterPro" id="IPR000887">
    <property type="entry name" value="Aldlse_KDPG_KHG"/>
</dbReference>
<dbReference type="PANTHER" id="PTHR30246:SF1">
    <property type="entry name" value="2-DEHYDRO-3-DEOXY-6-PHOSPHOGALACTONATE ALDOLASE-RELATED"/>
    <property type="match status" value="1"/>
</dbReference>
<dbReference type="AlphaFoldDB" id="A0A081KGT0"/>
<dbReference type="CDD" id="cd00452">
    <property type="entry name" value="KDPG_aldolase"/>
    <property type="match status" value="1"/>
</dbReference>
<evidence type="ECO:0000313" key="10">
    <source>
        <dbReference type="Proteomes" id="UP000027997"/>
    </source>
</evidence>
<dbReference type="GO" id="GO:0008675">
    <property type="term" value="F:2-dehydro-3-deoxy-phosphogluconate aldolase activity"/>
    <property type="evidence" value="ECO:0007669"/>
    <property type="project" value="UniProtKB-EC"/>
</dbReference>
<name>A0A081KGT0_9GAMM</name>
<comment type="subunit">
    <text evidence="4">Homotrimer.</text>
</comment>
<keyword evidence="10" id="KW-1185">Reference proteome</keyword>
<dbReference type="InterPro" id="IPR013785">
    <property type="entry name" value="Aldolase_TIM"/>
</dbReference>
<comment type="catalytic activity">
    <reaction evidence="1">
        <text>2-dehydro-3-deoxy-6-phospho-D-gluconate = D-glyceraldehyde 3-phosphate + pyruvate</text>
        <dbReference type="Rhea" id="RHEA:17089"/>
        <dbReference type="ChEBI" id="CHEBI:15361"/>
        <dbReference type="ChEBI" id="CHEBI:57569"/>
        <dbReference type="ChEBI" id="CHEBI:59776"/>
        <dbReference type="EC" id="4.1.2.14"/>
    </reaction>
</comment>
<evidence type="ECO:0000256" key="4">
    <source>
        <dbReference type="ARBA" id="ARBA00011233"/>
    </source>
</evidence>
<dbReference type="EMBL" id="JOJP01000001">
    <property type="protein sequence ID" value="KEI73356.1"/>
    <property type="molecule type" value="Genomic_DNA"/>
</dbReference>
<evidence type="ECO:0000256" key="8">
    <source>
        <dbReference type="ARBA" id="ARBA00023277"/>
    </source>
</evidence>
<dbReference type="PROSITE" id="PS00160">
    <property type="entry name" value="ALDOLASE_KDPG_KHG_2"/>
    <property type="match status" value="1"/>
</dbReference>
<dbReference type="eggNOG" id="COG0800">
    <property type="taxonomic scope" value="Bacteria"/>
</dbReference>
<keyword evidence="6 9" id="KW-0456">Lyase</keyword>
<dbReference type="NCBIfam" id="NF004325">
    <property type="entry name" value="PRK05718.1"/>
    <property type="match status" value="1"/>
</dbReference>
<sequence>MTSEYILSKAYPVLPVIVIEELSHAVPLARALSAGGINVFEVTLRTSCALEAIQAIKAAMPECITGAGTVTSACQVEAVLKAGADFAVSPGATPALLKEAKEQKLSFLPGVSTPSDIIQAIEHGYNLLKLFPAEQSGGISMLKALAGPFPDVKFCPTGGIGLHNAKDYLTLTNVLAIGGSWVCPGNLVKEERWDEITRLAGEAVDGLQKA</sequence>
<dbReference type="RefSeq" id="WP_020581898.1">
    <property type="nucleotide sequence ID" value="NZ_JOJP01000001.1"/>
</dbReference>
<evidence type="ECO:0000256" key="7">
    <source>
        <dbReference type="ARBA" id="ARBA00023270"/>
    </source>
</evidence>
<comment type="caution">
    <text evidence="9">The sequence shown here is derived from an EMBL/GenBank/DDBJ whole genome shotgun (WGS) entry which is preliminary data.</text>
</comment>
<dbReference type="InterPro" id="IPR031338">
    <property type="entry name" value="KDPG/KHG_AS_2"/>
</dbReference>
<dbReference type="EC" id="4.1.2.14" evidence="5"/>